<evidence type="ECO:0000313" key="5">
    <source>
        <dbReference type="Proteomes" id="UP000470980"/>
    </source>
</evidence>
<feature type="region of interest" description="Disordered" evidence="2">
    <location>
        <begin position="63"/>
        <end position="82"/>
    </location>
</feature>
<dbReference type="AlphaFoldDB" id="A0ABD6J727"/>
<dbReference type="InterPro" id="IPR024455">
    <property type="entry name" value="Phage_capsid"/>
</dbReference>
<accession>A0ABD6J727</accession>
<dbReference type="EMBL" id="VSTR01000022">
    <property type="protein sequence ID" value="MYY73794.1"/>
    <property type="molecule type" value="Genomic_DNA"/>
</dbReference>
<evidence type="ECO:0000313" key="4">
    <source>
        <dbReference type="EMBL" id="MYY73794.1"/>
    </source>
</evidence>
<dbReference type="Proteomes" id="UP000470980">
    <property type="component" value="Unassembled WGS sequence"/>
</dbReference>
<dbReference type="InterPro" id="IPR054612">
    <property type="entry name" value="Phage_capsid-like_C"/>
</dbReference>
<comment type="subcellular location">
    <subcellularLocation>
        <location evidence="1">Virion</location>
    </subcellularLocation>
</comment>
<comment type="caution">
    <text evidence="4">The sequence shown here is derived from an EMBL/GenBank/DDBJ whole genome shotgun (WGS) entry which is preliminary data.</text>
</comment>
<dbReference type="RefSeq" id="WP_161011052.1">
    <property type="nucleotide sequence ID" value="NZ_VSTR01000022.1"/>
</dbReference>
<name>A0ABD6J727_9LACO</name>
<gene>
    <name evidence="4" type="ORF">FYL10_09105</name>
</gene>
<dbReference type="Pfam" id="PF05065">
    <property type="entry name" value="Phage_capsid"/>
    <property type="match status" value="1"/>
</dbReference>
<evidence type="ECO:0000259" key="3">
    <source>
        <dbReference type="Pfam" id="PF05065"/>
    </source>
</evidence>
<reference evidence="4 5" key="1">
    <citation type="journal article" date="2020" name="Food Funct.">
        <title>Screening of Lactobacillus salivarius strains from the feces of Chinese populations and the evaluation of their effects against intestinal inflammation in mice.</title>
        <authorList>
            <person name="Zhai Q."/>
            <person name="Shen X."/>
            <person name="Cen S."/>
            <person name="Zhang C."/>
            <person name="Tian F."/>
            <person name="Zhao J."/>
            <person name="Zhang H."/>
            <person name="Xue Y."/>
            <person name="Chen W."/>
        </authorList>
    </citation>
    <scope>NUCLEOTIDE SEQUENCE [LARGE SCALE GENOMIC DNA]</scope>
    <source>
        <strain evidence="4 5">FZJTZ9M6.scaf</strain>
    </source>
</reference>
<evidence type="ECO:0000256" key="2">
    <source>
        <dbReference type="SAM" id="MobiDB-lite"/>
    </source>
</evidence>
<protein>
    <submittedName>
        <fullName evidence="4">Phage major capsid protein</fullName>
    </submittedName>
</protein>
<proteinExistence type="predicted"/>
<organism evidence="4 5">
    <name type="scientific">Ligilactobacillus salivarius</name>
    <dbReference type="NCBI Taxonomy" id="1624"/>
    <lineage>
        <taxon>Bacteria</taxon>
        <taxon>Bacillati</taxon>
        <taxon>Bacillota</taxon>
        <taxon>Bacilli</taxon>
        <taxon>Lactobacillales</taxon>
        <taxon>Lactobacillaceae</taxon>
        <taxon>Ligilactobacillus</taxon>
    </lineage>
</organism>
<dbReference type="Gene3D" id="3.30.2400.10">
    <property type="entry name" value="Major capsid protein gp5"/>
    <property type="match status" value="1"/>
</dbReference>
<evidence type="ECO:0000256" key="1">
    <source>
        <dbReference type="ARBA" id="ARBA00004328"/>
    </source>
</evidence>
<sequence>MNINELNNAWIESGQKVADLNMQINAALIDDNYDEEKFANLKAQRDKEVARRDNLKEQLDTARAEEVYNMPDKDKKPLSDSEKNLKDKFVENFVGMMNGNSKIVDMVTSSVDDNGDKAGLTIPSDVQTAIHQLVRQFNSLEQYVNREAVSMPTGSRVYEKWTDVTPLANLDDETAEIGDNDDPKLTLIKFAIKRYAGITTVTNTLLKDTAENILAWLSAWIAKKVVVTRNKAIIDVMSAVPKKPTITDFDGVIDLVNTGVDPAIKTTSFLMTNTSGLNTLSKVKDAMGRYLLQHDPTQPDVYMIKGKRVIEIADRWLPDNAGSHPLYYGDLKQAVTLFDRENMSLLSTNIGDGAFKRDLTKVRVIDRFDVVATDSEAWVAGSFKTIKDQEAKLAATNNA</sequence>
<dbReference type="NCBIfam" id="TIGR01554">
    <property type="entry name" value="major_cap_HK97"/>
    <property type="match status" value="1"/>
</dbReference>
<dbReference type="Gene3D" id="3.30.2320.10">
    <property type="entry name" value="hypothetical protein PF0899 domain"/>
    <property type="match status" value="1"/>
</dbReference>
<feature type="domain" description="Phage capsid-like C-terminal" evidence="3">
    <location>
        <begin position="119"/>
        <end position="382"/>
    </location>
</feature>
<dbReference type="SUPFAM" id="SSF56563">
    <property type="entry name" value="Major capsid protein gp5"/>
    <property type="match status" value="1"/>
</dbReference>